<accession>A0A8J8XLV6</accession>
<dbReference type="InterPro" id="IPR003441">
    <property type="entry name" value="NAC-dom"/>
</dbReference>
<dbReference type="GO" id="GO:0006355">
    <property type="term" value="P:regulation of DNA-templated transcription"/>
    <property type="evidence" value="ECO:0007669"/>
    <property type="project" value="InterPro"/>
</dbReference>
<keyword evidence="2" id="KW-0238">DNA-binding</keyword>
<feature type="domain" description="NAC" evidence="5">
    <location>
        <begin position="28"/>
        <end position="98"/>
    </location>
</feature>
<dbReference type="SUPFAM" id="SSF101941">
    <property type="entry name" value="NAC domain"/>
    <property type="match status" value="1"/>
</dbReference>
<evidence type="ECO:0000256" key="2">
    <source>
        <dbReference type="ARBA" id="ARBA00023125"/>
    </source>
</evidence>
<protein>
    <recommendedName>
        <fullName evidence="5">NAC domain-containing protein</fullName>
    </recommendedName>
</protein>
<proteinExistence type="predicted"/>
<evidence type="ECO:0000256" key="3">
    <source>
        <dbReference type="ARBA" id="ARBA00023163"/>
    </source>
</evidence>
<dbReference type="InterPro" id="IPR036093">
    <property type="entry name" value="NAC_dom_sf"/>
</dbReference>
<evidence type="ECO:0000313" key="6">
    <source>
        <dbReference type="EMBL" id="EEE52250.1"/>
    </source>
</evidence>
<dbReference type="Proteomes" id="UP000007752">
    <property type="component" value="Chromosome 11"/>
</dbReference>
<keyword evidence="4" id="KW-0539">Nucleus</keyword>
<sequence>MENGGNDGDGSAVLVVSWKHELVSRLQLSPSFHFVPTDKELVDFHLRGKIKRRKPPLYLINEVNIMRHDSEMIEIQGLWGRYVVLFHGEGAIEDEEEG</sequence>
<dbReference type="AlphaFoldDB" id="A0A8J8XLV6"/>
<evidence type="ECO:0000259" key="5">
    <source>
        <dbReference type="PROSITE" id="PS51005"/>
    </source>
</evidence>
<dbReference type="Pfam" id="PF02365">
    <property type="entry name" value="NAM"/>
    <property type="match status" value="1"/>
</dbReference>
<dbReference type="EMBL" id="CM000148">
    <property type="protein sequence ID" value="EEE52250.1"/>
    <property type="molecule type" value="Genomic_DNA"/>
</dbReference>
<evidence type="ECO:0000256" key="4">
    <source>
        <dbReference type="ARBA" id="ARBA00023242"/>
    </source>
</evidence>
<evidence type="ECO:0000256" key="1">
    <source>
        <dbReference type="ARBA" id="ARBA00023015"/>
    </source>
</evidence>
<name>A0A8J8XLV6_ORYSJ</name>
<reference evidence="6" key="2">
    <citation type="submission" date="2008-12" db="EMBL/GenBank/DDBJ databases">
        <title>Improved gene annotation of the rice (Oryza sativa) genomes.</title>
        <authorList>
            <person name="Wang J."/>
            <person name="Li R."/>
            <person name="Fan W."/>
            <person name="Huang Q."/>
            <person name="Zhang J."/>
            <person name="Zhou Y."/>
            <person name="Hu Y."/>
            <person name="Zi S."/>
            <person name="Li J."/>
            <person name="Ni P."/>
            <person name="Zheng H."/>
            <person name="Zhang Y."/>
            <person name="Zhao M."/>
            <person name="Hao Q."/>
            <person name="McDermott J."/>
            <person name="Samudrala R."/>
            <person name="Kristiansen K."/>
            <person name="Wong G.K.-S."/>
        </authorList>
    </citation>
    <scope>NUCLEOTIDE SEQUENCE</scope>
</reference>
<keyword evidence="1" id="KW-0805">Transcription regulation</keyword>
<gene>
    <name evidence="6" type="ORF">OsJ_34193</name>
</gene>
<dbReference type="PROSITE" id="PS51005">
    <property type="entry name" value="NAC"/>
    <property type="match status" value="1"/>
</dbReference>
<dbReference type="GO" id="GO:0003677">
    <property type="term" value="F:DNA binding"/>
    <property type="evidence" value="ECO:0007669"/>
    <property type="project" value="UniProtKB-KW"/>
</dbReference>
<keyword evidence="3" id="KW-0804">Transcription</keyword>
<reference evidence="6" key="1">
    <citation type="journal article" date="2005" name="PLoS Biol.">
        <title>The genomes of Oryza sativa: a history of duplications.</title>
        <authorList>
            <person name="Yu J."/>
            <person name="Wang J."/>
            <person name="Lin W."/>
            <person name="Li S."/>
            <person name="Li H."/>
            <person name="Zhou J."/>
            <person name="Ni P."/>
            <person name="Dong W."/>
            <person name="Hu S."/>
            <person name="Zeng C."/>
            <person name="Zhang J."/>
            <person name="Zhang Y."/>
            <person name="Li R."/>
            <person name="Xu Z."/>
            <person name="Li S."/>
            <person name="Li X."/>
            <person name="Zheng H."/>
            <person name="Cong L."/>
            <person name="Lin L."/>
            <person name="Yin J."/>
            <person name="Geng J."/>
            <person name="Li G."/>
            <person name="Shi J."/>
            <person name="Liu J."/>
            <person name="Lv H."/>
            <person name="Li J."/>
            <person name="Wang J."/>
            <person name="Deng Y."/>
            <person name="Ran L."/>
            <person name="Shi X."/>
            <person name="Wang X."/>
            <person name="Wu Q."/>
            <person name="Li C."/>
            <person name="Ren X."/>
            <person name="Wang J."/>
            <person name="Wang X."/>
            <person name="Li D."/>
            <person name="Liu D."/>
            <person name="Zhang X."/>
            <person name="Ji Z."/>
            <person name="Zhao W."/>
            <person name="Sun Y."/>
            <person name="Zhang Z."/>
            <person name="Bao J."/>
            <person name="Han Y."/>
            <person name="Dong L."/>
            <person name="Ji J."/>
            <person name="Chen P."/>
            <person name="Wu S."/>
            <person name="Liu J."/>
            <person name="Xiao Y."/>
            <person name="Bu D."/>
            <person name="Tan J."/>
            <person name="Yang L."/>
            <person name="Ye C."/>
            <person name="Zhang J."/>
            <person name="Xu J."/>
            <person name="Zhou Y."/>
            <person name="Yu Y."/>
            <person name="Zhang B."/>
            <person name="Zhuang S."/>
            <person name="Wei H."/>
            <person name="Liu B."/>
            <person name="Lei M."/>
            <person name="Yu H."/>
            <person name="Li Y."/>
            <person name="Xu H."/>
            <person name="Wei S."/>
            <person name="He X."/>
            <person name="Fang L."/>
            <person name="Zhang Z."/>
            <person name="Zhang Y."/>
            <person name="Huang X."/>
            <person name="Su Z."/>
            <person name="Tong W."/>
            <person name="Li J."/>
            <person name="Tong Z."/>
            <person name="Li S."/>
            <person name="Ye J."/>
            <person name="Wang L."/>
            <person name="Fang L."/>
            <person name="Lei T."/>
            <person name="Chen C."/>
            <person name="Chen H."/>
            <person name="Xu Z."/>
            <person name="Li H."/>
            <person name="Huang H."/>
            <person name="Zhang F."/>
            <person name="Xu H."/>
            <person name="Li N."/>
            <person name="Zhao C."/>
            <person name="Li S."/>
            <person name="Dong L."/>
            <person name="Huang Y."/>
            <person name="Li L."/>
            <person name="Xi Y."/>
            <person name="Qi Q."/>
            <person name="Li W."/>
            <person name="Zhang B."/>
            <person name="Hu W."/>
            <person name="Zhang Y."/>
            <person name="Tian X."/>
            <person name="Jiao Y."/>
            <person name="Liang X."/>
            <person name="Jin J."/>
            <person name="Gao L."/>
            <person name="Zheng W."/>
            <person name="Hao B."/>
            <person name="Liu S."/>
            <person name="Wang W."/>
            <person name="Yuan L."/>
            <person name="Cao M."/>
            <person name="McDermott J."/>
            <person name="Samudrala R."/>
            <person name="Wang J."/>
            <person name="Wong G.K."/>
            <person name="Yang H."/>
        </authorList>
    </citation>
    <scope>NUCLEOTIDE SEQUENCE [LARGE SCALE GENOMIC DNA]</scope>
</reference>
<organism evidence="6">
    <name type="scientific">Oryza sativa subsp. japonica</name>
    <name type="common">Rice</name>
    <dbReference type="NCBI Taxonomy" id="39947"/>
    <lineage>
        <taxon>Eukaryota</taxon>
        <taxon>Viridiplantae</taxon>
        <taxon>Streptophyta</taxon>
        <taxon>Embryophyta</taxon>
        <taxon>Tracheophyta</taxon>
        <taxon>Spermatophyta</taxon>
        <taxon>Magnoliopsida</taxon>
        <taxon>Liliopsida</taxon>
        <taxon>Poales</taxon>
        <taxon>Poaceae</taxon>
        <taxon>BOP clade</taxon>
        <taxon>Oryzoideae</taxon>
        <taxon>Oryzeae</taxon>
        <taxon>Oryzinae</taxon>
        <taxon>Oryza</taxon>
        <taxon>Oryza sativa</taxon>
    </lineage>
</organism>